<evidence type="ECO:0000256" key="4">
    <source>
        <dbReference type="ARBA" id="ARBA00022475"/>
    </source>
</evidence>
<dbReference type="InterPro" id="IPR051163">
    <property type="entry name" value="Sodium:Solute_Symporter_SSF"/>
</dbReference>
<dbReference type="GO" id="GO:0005886">
    <property type="term" value="C:plasma membrane"/>
    <property type="evidence" value="ECO:0007669"/>
    <property type="project" value="UniProtKB-SubCell"/>
</dbReference>
<accession>A0A482X7G6</accession>
<dbReference type="PANTHER" id="PTHR42985:SF39">
    <property type="entry name" value="GH10366P"/>
    <property type="match status" value="1"/>
</dbReference>
<feature type="transmembrane region" description="Helical" evidence="12">
    <location>
        <begin position="87"/>
        <end position="109"/>
    </location>
</feature>
<evidence type="ECO:0000256" key="11">
    <source>
        <dbReference type="RuleBase" id="RU362091"/>
    </source>
</evidence>
<organism evidence="13 14">
    <name type="scientific">Laodelphax striatellus</name>
    <name type="common">Small brown planthopper</name>
    <name type="synonym">Delphax striatella</name>
    <dbReference type="NCBI Taxonomy" id="195883"/>
    <lineage>
        <taxon>Eukaryota</taxon>
        <taxon>Metazoa</taxon>
        <taxon>Ecdysozoa</taxon>
        <taxon>Arthropoda</taxon>
        <taxon>Hexapoda</taxon>
        <taxon>Insecta</taxon>
        <taxon>Pterygota</taxon>
        <taxon>Neoptera</taxon>
        <taxon>Paraneoptera</taxon>
        <taxon>Hemiptera</taxon>
        <taxon>Auchenorrhyncha</taxon>
        <taxon>Fulgoroidea</taxon>
        <taxon>Delphacidae</taxon>
        <taxon>Criomorphinae</taxon>
        <taxon>Laodelphax</taxon>
    </lineage>
</organism>
<feature type="transmembrane region" description="Helical" evidence="12">
    <location>
        <begin position="421"/>
        <end position="447"/>
    </location>
</feature>
<dbReference type="PANTHER" id="PTHR42985">
    <property type="entry name" value="SODIUM-COUPLED MONOCARBOXYLATE TRANSPORTER"/>
    <property type="match status" value="1"/>
</dbReference>
<keyword evidence="10" id="KW-0739">Sodium transport</keyword>
<feature type="transmembrane region" description="Helical" evidence="12">
    <location>
        <begin position="166"/>
        <end position="188"/>
    </location>
</feature>
<keyword evidence="3" id="KW-0813">Transport</keyword>
<proteinExistence type="inferred from homology"/>
<dbReference type="InterPro" id="IPR038377">
    <property type="entry name" value="Na/Glc_symporter_sf"/>
</dbReference>
<gene>
    <name evidence="13" type="ORF">LSTR_LSTR005327</name>
</gene>
<keyword evidence="14" id="KW-1185">Reference proteome</keyword>
<dbReference type="AlphaFoldDB" id="A0A482X7G6"/>
<evidence type="ECO:0000256" key="8">
    <source>
        <dbReference type="ARBA" id="ARBA00023065"/>
    </source>
</evidence>
<keyword evidence="7" id="KW-0915">Sodium</keyword>
<dbReference type="SMR" id="A0A482X7G6"/>
<evidence type="ECO:0000313" key="13">
    <source>
        <dbReference type="EMBL" id="RZF41865.1"/>
    </source>
</evidence>
<dbReference type="Gene3D" id="1.20.1730.10">
    <property type="entry name" value="Sodium/glucose cotransporter"/>
    <property type="match status" value="1"/>
</dbReference>
<evidence type="ECO:0000256" key="2">
    <source>
        <dbReference type="ARBA" id="ARBA00006434"/>
    </source>
</evidence>
<protein>
    <recommendedName>
        <fullName evidence="15">Sodium-coupled monocarboxylate transporter 1</fullName>
    </recommendedName>
</protein>
<comment type="similarity">
    <text evidence="2 11">Belongs to the sodium:solute symporter (SSF) (TC 2.A.21) family.</text>
</comment>
<dbReference type="OrthoDB" id="6132759at2759"/>
<feature type="transmembrane region" description="Helical" evidence="12">
    <location>
        <begin position="244"/>
        <end position="263"/>
    </location>
</feature>
<dbReference type="GO" id="GO:0006814">
    <property type="term" value="P:sodium ion transport"/>
    <property type="evidence" value="ECO:0007669"/>
    <property type="project" value="UniProtKB-KW"/>
</dbReference>
<evidence type="ECO:0000256" key="12">
    <source>
        <dbReference type="SAM" id="Phobius"/>
    </source>
</evidence>
<sequence>MRFVMDQACVGDLSARQCWKGASKVVEGASVSRSCNSCRLIDFLSIRSVQARFFSWTLAFNSRASRSKHRMTEFRADGSHRFGVMDYTVFASMLLVSAVIGFYHGCDIFNSKKNKPKSKNNAVGEFLTANGEMSTLPVALSMLASFLSSITLMGQPAEVYLYGPQLWLFGLSSLIIVPIVGNVMVPFFRDKNYTSAYQYFGDRFNRKLQFLTSFLFSIQMVLYLALVLYAPALAMHQVTGFNTMRIVTIMYVVCIFYTTIGGMKAVVWTDTFQVLVLYAAMIVILVKGTFDIGGLGVIWERNSAFNRTEFFSFNMDPTERYTVFSSLIGSGFLHMAFYGGNQLQVQRYFTVKSNQQAKRMLWVNCFGWTIVVVLTVYTGMLIFAKYCYCDPLMTGAVQTPDQLFPLYVMETLNGYPGIPGLFIAGIFSAGLSTLSTGVNSLAAIWFIEMQHLFKDKLTDRQAGYTVKGIALLFGVLSYLMVFLVPYMGGLVPVAISLSGVFAGSIFGLFLLGMFVKRANSVGGTVGLLSSISILVWLNIGAIYSERMGQSVNPRLPASTAQCSVNMTVLYKDDSKEEDAMIIYRISYMWYCLIAMSTTLIVGFVVSVISDWLFPAKSERFSAPNLMYCDKIHSSDKDSKANQLLLCEDQTKCRATINSSSPYQPTTVSS</sequence>
<feature type="transmembrane region" description="Helical" evidence="12">
    <location>
        <begin position="361"/>
        <end position="384"/>
    </location>
</feature>
<keyword evidence="4" id="KW-1003">Cell membrane</keyword>
<dbReference type="Proteomes" id="UP000291343">
    <property type="component" value="Unassembled WGS sequence"/>
</dbReference>
<dbReference type="InterPro" id="IPR001734">
    <property type="entry name" value="Na/solute_symporter"/>
</dbReference>
<keyword evidence="6 12" id="KW-1133">Transmembrane helix</keyword>
<keyword evidence="8" id="KW-0406">Ion transport</keyword>
<keyword evidence="5 12" id="KW-0812">Transmembrane</keyword>
<feature type="transmembrane region" description="Helical" evidence="12">
    <location>
        <begin position="587"/>
        <end position="613"/>
    </location>
</feature>
<evidence type="ECO:0000256" key="9">
    <source>
        <dbReference type="ARBA" id="ARBA00023136"/>
    </source>
</evidence>
<dbReference type="CDD" id="cd11492">
    <property type="entry name" value="SLC5sbd_NIS-SMVT"/>
    <property type="match status" value="1"/>
</dbReference>
<name>A0A482X7G6_LAOST</name>
<reference evidence="13 14" key="1">
    <citation type="journal article" date="2017" name="Gigascience">
        <title>Genome sequence of the small brown planthopper, Laodelphax striatellus.</title>
        <authorList>
            <person name="Zhu J."/>
            <person name="Jiang F."/>
            <person name="Wang X."/>
            <person name="Yang P."/>
            <person name="Bao Y."/>
            <person name="Zhao W."/>
            <person name="Wang W."/>
            <person name="Lu H."/>
            <person name="Wang Q."/>
            <person name="Cui N."/>
            <person name="Li J."/>
            <person name="Chen X."/>
            <person name="Luo L."/>
            <person name="Yu J."/>
            <person name="Kang L."/>
            <person name="Cui F."/>
        </authorList>
    </citation>
    <scope>NUCLEOTIDE SEQUENCE [LARGE SCALE GENOMIC DNA]</scope>
    <source>
        <strain evidence="13">Lst14</strain>
    </source>
</reference>
<evidence type="ECO:0000256" key="6">
    <source>
        <dbReference type="ARBA" id="ARBA00022989"/>
    </source>
</evidence>
<dbReference type="NCBIfam" id="TIGR00813">
    <property type="entry name" value="sss"/>
    <property type="match status" value="1"/>
</dbReference>
<evidence type="ECO:0000313" key="14">
    <source>
        <dbReference type="Proteomes" id="UP000291343"/>
    </source>
</evidence>
<dbReference type="EMBL" id="QKKF02016138">
    <property type="protein sequence ID" value="RZF41865.1"/>
    <property type="molecule type" value="Genomic_DNA"/>
</dbReference>
<dbReference type="PROSITE" id="PS50283">
    <property type="entry name" value="NA_SOLUT_SYMP_3"/>
    <property type="match status" value="1"/>
</dbReference>
<feature type="transmembrane region" description="Helical" evidence="12">
    <location>
        <begin position="493"/>
        <end position="514"/>
    </location>
</feature>
<evidence type="ECO:0000256" key="1">
    <source>
        <dbReference type="ARBA" id="ARBA00004651"/>
    </source>
</evidence>
<feature type="transmembrane region" description="Helical" evidence="12">
    <location>
        <begin position="521"/>
        <end position="543"/>
    </location>
</feature>
<comment type="subcellular location">
    <subcellularLocation>
        <location evidence="1">Cell membrane</location>
        <topology evidence="1">Multi-pass membrane protein</topology>
    </subcellularLocation>
</comment>
<dbReference type="Pfam" id="PF00474">
    <property type="entry name" value="SSF"/>
    <property type="match status" value="1"/>
</dbReference>
<feature type="transmembrane region" description="Helical" evidence="12">
    <location>
        <begin position="321"/>
        <end position="340"/>
    </location>
</feature>
<evidence type="ECO:0000256" key="3">
    <source>
        <dbReference type="ARBA" id="ARBA00022448"/>
    </source>
</evidence>
<dbReference type="STRING" id="195883.A0A482X7G6"/>
<evidence type="ECO:0008006" key="15">
    <source>
        <dbReference type="Google" id="ProtNLM"/>
    </source>
</evidence>
<evidence type="ECO:0000256" key="5">
    <source>
        <dbReference type="ARBA" id="ARBA00022692"/>
    </source>
</evidence>
<evidence type="ECO:0000256" key="10">
    <source>
        <dbReference type="ARBA" id="ARBA00023201"/>
    </source>
</evidence>
<dbReference type="GO" id="GO:0015293">
    <property type="term" value="F:symporter activity"/>
    <property type="evidence" value="ECO:0007669"/>
    <property type="project" value="TreeGrafter"/>
</dbReference>
<keyword evidence="9 12" id="KW-0472">Membrane</keyword>
<dbReference type="InParanoid" id="A0A482X7G6"/>
<evidence type="ECO:0000256" key="7">
    <source>
        <dbReference type="ARBA" id="ARBA00023053"/>
    </source>
</evidence>
<feature type="transmembrane region" description="Helical" evidence="12">
    <location>
        <begin position="468"/>
        <end position="487"/>
    </location>
</feature>
<feature type="transmembrane region" description="Helical" evidence="12">
    <location>
        <begin position="208"/>
        <end position="232"/>
    </location>
</feature>
<feature type="transmembrane region" description="Helical" evidence="12">
    <location>
        <begin position="275"/>
        <end position="299"/>
    </location>
</feature>
<comment type="caution">
    <text evidence="13">The sequence shown here is derived from an EMBL/GenBank/DDBJ whole genome shotgun (WGS) entry which is preliminary data.</text>
</comment>